<keyword evidence="2" id="KW-0472">Membrane</keyword>
<comment type="caution">
    <text evidence="3">The sequence shown here is derived from an EMBL/GenBank/DDBJ whole genome shotgun (WGS) entry which is preliminary data.</text>
</comment>
<keyword evidence="2" id="KW-1133">Transmembrane helix</keyword>
<name>A0ABN2C220_9ACTN</name>
<evidence type="ECO:0000256" key="1">
    <source>
        <dbReference type="SAM" id="MobiDB-lite"/>
    </source>
</evidence>
<proteinExistence type="predicted"/>
<evidence type="ECO:0000313" key="4">
    <source>
        <dbReference type="Proteomes" id="UP001501705"/>
    </source>
</evidence>
<keyword evidence="2" id="KW-0812">Transmembrane</keyword>
<feature type="transmembrane region" description="Helical" evidence="2">
    <location>
        <begin position="21"/>
        <end position="38"/>
    </location>
</feature>
<feature type="compositionally biased region" description="Low complexity" evidence="1">
    <location>
        <begin position="74"/>
        <end position="94"/>
    </location>
</feature>
<evidence type="ECO:0000256" key="2">
    <source>
        <dbReference type="SAM" id="Phobius"/>
    </source>
</evidence>
<gene>
    <name evidence="3" type="ORF">GCM10009804_04950</name>
</gene>
<reference evidence="3 4" key="1">
    <citation type="journal article" date="2019" name="Int. J. Syst. Evol. Microbiol.">
        <title>The Global Catalogue of Microorganisms (GCM) 10K type strain sequencing project: providing services to taxonomists for standard genome sequencing and annotation.</title>
        <authorList>
            <consortium name="The Broad Institute Genomics Platform"/>
            <consortium name="The Broad Institute Genome Sequencing Center for Infectious Disease"/>
            <person name="Wu L."/>
            <person name="Ma J."/>
        </authorList>
    </citation>
    <scope>NUCLEOTIDE SEQUENCE [LARGE SCALE GENOMIC DNA]</scope>
    <source>
        <strain evidence="3 4">JCM 15572</strain>
    </source>
</reference>
<feature type="compositionally biased region" description="Pro residues" evidence="1">
    <location>
        <begin position="54"/>
        <end position="73"/>
    </location>
</feature>
<keyword evidence="4" id="KW-1185">Reference proteome</keyword>
<feature type="compositionally biased region" description="Polar residues" evidence="1">
    <location>
        <begin position="99"/>
        <end position="114"/>
    </location>
</feature>
<feature type="region of interest" description="Disordered" evidence="1">
    <location>
        <begin position="44"/>
        <end position="121"/>
    </location>
</feature>
<sequence length="243" mass="24741">MSSLLRPVGHLPASVYWFRRGLVLAVAVVLIILLSRLFSGGGSDAQNTAASNPNPNPTGAPPASAPSTGPTPEPSTVATKTPKPSSDPSSGSTKEPTAGATSGASTKPTNSTPPTDLPCKGSDVKINALPANRKIVSGSMLNFVVQLTPAGDGCKATVNADQLTITVMSGNDLIWSTTQCGKTVQTATLVVAKGKQAAVTVPWDGHRSRPGCLPGQPVAKPGTYVVKAEYDGKQSGAQAFQVV</sequence>
<evidence type="ECO:0000313" key="3">
    <source>
        <dbReference type="EMBL" id="GAA1551289.1"/>
    </source>
</evidence>
<dbReference type="RefSeq" id="WP_344231638.1">
    <property type="nucleotide sequence ID" value="NZ_BAAAPH010000001.1"/>
</dbReference>
<accession>A0ABN2C220</accession>
<dbReference type="Proteomes" id="UP001501705">
    <property type="component" value="Unassembled WGS sequence"/>
</dbReference>
<dbReference type="EMBL" id="BAAAPH010000001">
    <property type="protein sequence ID" value="GAA1551289.1"/>
    <property type="molecule type" value="Genomic_DNA"/>
</dbReference>
<organism evidence="3 4">
    <name type="scientific">Kribbella hippodromi</name>
    <dbReference type="NCBI Taxonomy" id="434347"/>
    <lineage>
        <taxon>Bacteria</taxon>
        <taxon>Bacillati</taxon>
        <taxon>Actinomycetota</taxon>
        <taxon>Actinomycetes</taxon>
        <taxon>Propionibacteriales</taxon>
        <taxon>Kribbellaceae</taxon>
        <taxon>Kribbella</taxon>
    </lineage>
</organism>
<protein>
    <submittedName>
        <fullName evidence="3">Uncharacterized protein</fullName>
    </submittedName>
</protein>